<dbReference type="SUPFAM" id="SSF47413">
    <property type="entry name" value="lambda repressor-like DNA-binding domains"/>
    <property type="match status" value="1"/>
</dbReference>
<organism evidence="2 3">
    <name type="scientific">Arcicella aurantiaca</name>
    <dbReference type="NCBI Taxonomy" id="591202"/>
    <lineage>
        <taxon>Bacteria</taxon>
        <taxon>Pseudomonadati</taxon>
        <taxon>Bacteroidota</taxon>
        <taxon>Cytophagia</taxon>
        <taxon>Cytophagales</taxon>
        <taxon>Flectobacillaceae</taxon>
        <taxon>Arcicella</taxon>
    </lineage>
</organism>
<dbReference type="OrthoDB" id="959646at2"/>
<reference evidence="2 3" key="1">
    <citation type="submission" date="2018-05" db="EMBL/GenBank/DDBJ databases">
        <title>Genomic Encyclopedia of Archaeal and Bacterial Type Strains, Phase II (KMG-II): from individual species to whole genera.</title>
        <authorList>
            <person name="Goeker M."/>
        </authorList>
    </citation>
    <scope>NUCLEOTIDE SEQUENCE [LARGE SCALE GENOMIC DNA]</scope>
    <source>
        <strain evidence="2 3">DSM 22214</strain>
    </source>
</reference>
<name>A0A316DFX4_9BACT</name>
<dbReference type="InterPro" id="IPR010982">
    <property type="entry name" value="Lambda_DNA-bd_dom_sf"/>
</dbReference>
<evidence type="ECO:0000313" key="2">
    <source>
        <dbReference type="EMBL" id="PWK16139.1"/>
    </source>
</evidence>
<dbReference type="EMBL" id="QGGO01000051">
    <property type="protein sequence ID" value="PWK16139.1"/>
    <property type="molecule type" value="Genomic_DNA"/>
</dbReference>
<dbReference type="RefSeq" id="WP_109745605.1">
    <property type="nucleotide sequence ID" value="NZ_QGGO01000051.1"/>
</dbReference>
<dbReference type="Proteomes" id="UP000245489">
    <property type="component" value="Unassembled WGS sequence"/>
</dbReference>
<evidence type="ECO:0000259" key="1">
    <source>
        <dbReference type="PROSITE" id="PS50943"/>
    </source>
</evidence>
<dbReference type="Pfam" id="PF01381">
    <property type="entry name" value="HTH_3"/>
    <property type="match status" value="1"/>
</dbReference>
<evidence type="ECO:0000313" key="3">
    <source>
        <dbReference type="Proteomes" id="UP000245489"/>
    </source>
</evidence>
<gene>
    <name evidence="2" type="ORF">LV89_04914</name>
</gene>
<dbReference type="GO" id="GO:0003677">
    <property type="term" value="F:DNA binding"/>
    <property type="evidence" value="ECO:0007669"/>
    <property type="project" value="InterPro"/>
</dbReference>
<feature type="domain" description="HTH cro/C1-type" evidence="1">
    <location>
        <begin position="11"/>
        <end position="64"/>
    </location>
</feature>
<comment type="caution">
    <text evidence="2">The sequence shown here is derived from an EMBL/GenBank/DDBJ whole genome shotgun (WGS) entry which is preliminary data.</text>
</comment>
<dbReference type="Gene3D" id="1.10.260.40">
    <property type="entry name" value="lambda repressor-like DNA-binding domains"/>
    <property type="match status" value="1"/>
</dbReference>
<accession>A0A316DFX4</accession>
<dbReference type="PROSITE" id="PS50943">
    <property type="entry name" value="HTH_CROC1"/>
    <property type="match status" value="1"/>
</dbReference>
<proteinExistence type="predicted"/>
<dbReference type="AlphaFoldDB" id="A0A316DFX4"/>
<dbReference type="CDD" id="cd00093">
    <property type="entry name" value="HTH_XRE"/>
    <property type="match status" value="1"/>
</dbReference>
<protein>
    <submittedName>
        <fullName evidence="2">Helix-turn-helix protein</fullName>
    </submittedName>
</protein>
<sequence>MKTPLKLGEKVSIVREMKKISQKWVATQLKVSQQSYQKLEQGETIMTNDKLIAIASILQYFATILSII</sequence>
<dbReference type="InterPro" id="IPR001387">
    <property type="entry name" value="Cro/C1-type_HTH"/>
</dbReference>
<keyword evidence="3" id="KW-1185">Reference proteome</keyword>
<dbReference type="SMART" id="SM00530">
    <property type="entry name" value="HTH_XRE"/>
    <property type="match status" value="1"/>
</dbReference>